<dbReference type="Proteomes" id="UP000320239">
    <property type="component" value="Unassembled WGS sequence"/>
</dbReference>
<name>A0A561WQR5_ACTTI</name>
<gene>
    <name evidence="3" type="ORF">FHX34_1011188</name>
</gene>
<comment type="caution">
    <text evidence="3">The sequence shown here is derived from an EMBL/GenBank/DDBJ whole genome shotgun (WGS) entry which is preliminary data.</text>
</comment>
<protein>
    <submittedName>
        <fullName evidence="3">Peptidase M23-like protein</fullName>
    </submittedName>
</protein>
<dbReference type="PROSITE" id="PS51257">
    <property type="entry name" value="PROKAR_LIPOPROTEIN"/>
    <property type="match status" value="1"/>
</dbReference>
<keyword evidence="1" id="KW-0732">Signal</keyword>
<dbReference type="GO" id="GO:0004222">
    <property type="term" value="F:metalloendopeptidase activity"/>
    <property type="evidence" value="ECO:0007669"/>
    <property type="project" value="TreeGrafter"/>
</dbReference>
<dbReference type="SUPFAM" id="SSF51261">
    <property type="entry name" value="Duplicated hybrid motif"/>
    <property type="match status" value="1"/>
</dbReference>
<evidence type="ECO:0000313" key="4">
    <source>
        <dbReference type="Proteomes" id="UP000320239"/>
    </source>
</evidence>
<evidence type="ECO:0000256" key="1">
    <source>
        <dbReference type="SAM" id="SignalP"/>
    </source>
</evidence>
<keyword evidence="4" id="KW-1185">Reference proteome</keyword>
<feature type="domain" description="M23ase beta-sheet core" evidence="2">
    <location>
        <begin position="81"/>
        <end position="179"/>
    </location>
</feature>
<dbReference type="PANTHER" id="PTHR21666:SF268">
    <property type="entry name" value="PEPTIDASE M23 DOMAIN-CONTAINING PROTEIN"/>
    <property type="match status" value="1"/>
</dbReference>
<reference evidence="3 4" key="1">
    <citation type="submission" date="2019-06" db="EMBL/GenBank/DDBJ databases">
        <title>Sequencing the genomes of 1000 actinobacteria strains.</title>
        <authorList>
            <person name="Klenk H.-P."/>
        </authorList>
    </citation>
    <scope>NUCLEOTIDE SEQUENCE [LARGE SCALE GENOMIC DNA]</scope>
    <source>
        <strain evidence="3 4">DSM 43866</strain>
    </source>
</reference>
<feature type="signal peptide" evidence="1">
    <location>
        <begin position="1"/>
        <end position="21"/>
    </location>
</feature>
<evidence type="ECO:0000313" key="3">
    <source>
        <dbReference type="EMBL" id="TWG26207.1"/>
    </source>
</evidence>
<dbReference type="InterPro" id="IPR016047">
    <property type="entry name" value="M23ase_b-sheet_dom"/>
</dbReference>
<proteinExistence type="predicted"/>
<dbReference type="PANTHER" id="PTHR21666">
    <property type="entry name" value="PEPTIDASE-RELATED"/>
    <property type="match status" value="1"/>
</dbReference>
<dbReference type="InterPro" id="IPR050570">
    <property type="entry name" value="Cell_wall_metabolism_enzyme"/>
</dbReference>
<evidence type="ECO:0000259" key="2">
    <source>
        <dbReference type="Pfam" id="PF01551"/>
    </source>
</evidence>
<dbReference type="Pfam" id="PF01551">
    <property type="entry name" value="Peptidase_M23"/>
    <property type="match status" value="1"/>
</dbReference>
<dbReference type="Gene3D" id="2.70.70.10">
    <property type="entry name" value="Glucose Permease (Domain IIA)"/>
    <property type="match status" value="1"/>
</dbReference>
<accession>A0A561WQR5</accession>
<dbReference type="CDD" id="cd12797">
    <property type="entry name" value="M23_peptidase"/>
    <property type="match status" value="1"/>
</dbReference>
<feature type="chain" id="PRO_5039050243" evidence="1">
    <location>
        <begin position="22"/>
        <end position="226"/>
    </location>
</feature>
<organism evidence="3 4">
    <name type="scientific">Actinoplanes teichomyceticus</name>
    <dbReference type="NCBI Taxonomy" id="1867"/>
    <lineage>
        <taxon>Bacteria</taxon>
        <taxon>Bacillati</taxon>
        <taxon>Actinomycetota</taxon>
        <taxon>Actinomycetes</taxon>
        <taxon>Micromonosporales</taxon>
        <taxon>Micromonosporaceae</taxon>
        <taxon>Actinoplanes</taxon>
    </lineage>
</organism>
<dbReference type="InterPro" id="IPR011055">
    <property type="entry name" value="Dup_hybrid_motif"/>
</dbReference>
<sequence length="226" mass="23525">MRLLRTLSGLTVAGVLLSGCAATGGPGSTAGPGAAAPAVATTPVAAVTTLDTAATAASARRYAFPVAAKNVSWHETHSGYRATDIFAACGSKVVATTTGVVLEISRTDRYRKGKDGPYNGGLFVSILGDDGVRYYGSHLKSVTKGIKKGVRVKVGQQIGKVGRTGNASGVCHLHYGISPACARVGDWTVRRGVVWPYPYLKSWRKGGQKSPVAAVKAWRKKHGCKA</sequence>
<dbReference type="EMBL" id="VIWY01000001">
    <property type="protein sequence ID" value="TWG26207.1"/>
    <property type="molecule type" value="Genomic_DNA"/>
</dbReference>
<dbReference type="AlphaFoldDB" id="A0A561WQR5"/>